<dbReference type="EC" id="2.4.1.17" evidence="11"/>
<protein>
    <recommendedName>
        <fullName evidence="11">UDP-glucuronosyltransferase</fullName>
        <ecNumber evidence="11">2.4.1.17</ecNumber>
    </recommendedName>
</protein>
<accession>A0A090MZA6</accession>
<evidence type="ECO:0000256" key="3">
    <source>
        <dbReference type="ARBA" id="ARBA00022676"/>
    </source>
</evidence>
<evidence type="ECO:0000256" key="8">
    <source>
        <dbReference type="ARBA" id="ARBA00023136"/>
    </source>
</evidence>
<dbReference type="OMA" id="TERAAFW"/>
<name>A0A090MZA6_STRRB</name>
<evidence type="ECO:0000256" key="5">
    <source>
        <dbReference type="ARBA" id="ARBA00022692"/>
    </source>
</evidence>
<dbReference type="AlphaFoldDB" id="A0A090MZA6"/>
<dbReference type="PROSITE" id="PS00375">
    <property type="entry name" value="UDPGT"/>
    <property type="match status" value="1"/>
</dbReference>
<dbReference type="InterPro" id="IPR035595">
    <property type="entry name" value="UDP_glycos_trans_CS"/>
</dbReference>
<comment type="catalytic activity">
    <reaction evidence="9 11">
        <text>glucuronate acceptor + UDP-alpha-D-glucuronate = acceptor beta-D-glucuronoside + UDP + H(+)</text>
        <dbReference type="Rhea" id="RHEA:21032"/>
        <dbReference type="ChEBI" id="CHEBI:15378"/>
        <dbReference type="ChEBI" id="CHEBI:58052"/>
        <dbReference type="ChEBI" id="CHEBI:58223"/>
        <dbReference type="ChEBI" id="CHEBI:132367"/>
        <dbReference type="ChEBI" id="CHEBI:132368"/>
        <dbReference type="EC" id="2.4.1.17"/>
    </reaction>
</comment>
<dbReference type="Gene3D" id="3.40.50.2000">
    <property type="entry name" value="Glycogen Phosphorylase B"/>
    <property type="match status" value="1"/>
</dbReference>
<organism evidence="12">
    <name type="scientific">Strongyloides ratti</name>
    <name type="common">Parasitic roundworm</name>
    <dbReference type="NCBI Taxonomy" id="34506"/>
    <lineage>
        <taxon>Eukaryota</taxon>
        <taxon>Metazoa</taxon>
        <taxon>Ecdysozoa</taxon>
        <taxon>Nematoda</taxon>
        <taxon>Chromadorea</taxon>
        <taxon>Rhabditida</taxon>
        <taxon>Tylenchina</taxon>
        <taxon>Panagrolaimomorpha</taxon>
        <taxon>Strongyloidoidea</taxon>
        <taxon>Strongyloididae</taxon>
        <taxon>Strongyloides</taxon>
    </lineage>
</organism>
<dbReference type="Pfam" id="PF00201">
    <property type="entry name" value="UDPGT"/>
    <property type="match status" value="1"/>
</dbReference>
<evidence type="ECO:0000256" key="1">
    <source>
        <dbReference type="ARBA" id="ARBA00004167"/>
    </source>
</evidence>
<gene>
    <name evidence="12 14 15" type="ORF">SRAE_2000325500</name>
</gene>
<evidence type="ECO:0000256" key="4">
    <source>
        <dbReference type="ARBA" id="ARBA00022679"/>
    </source>
</evidence>
<dbReference type="GeneID" id="36380969"/>
<keyword evidence="8 11" id="KW-0472">Membrane</keyword>
<dbReference type="Proteomes" id="UP000035682">
    <property type="component" value="Unplaced"/>
</dbReference>
<dbReference type="InterPro" id="IPR050271">
    <property type="entry name" value="UDP-glycosyltransferase"/>
</dbReference>
<comment type="similarity">
    <text evidence="2 10">Belongs to the UDP-glycosyltransferase family.</text>
</comment>
<dbReference type="InterPro" id="IPR002213">
    <property type="entry name" value="UDP_glucos_trans"/>
</dbReference>
<evidence type="ECO:0000256" key="6">
    <source>
        <dbReference type="ARBA" id="ARBA00022729"/>
    </source>
</evidence>
<dbReference type="PANTHER" id="PTHR48043:SF23">
    <property type="entry name" value="UDP-GLUCURONOSYLTRANSFERASE"/>
    <property type="match status" value="1"/>
</dbReference>
<evidence type="ECO:0000256" key="11">
    <source>
        <dbReference type="RuleBase" id="RU362059"/>
    </source>
</evidence>
<dbReference type="PANTHER" id="PTHR48043">
    <property type="entry name" value="EG:EG0003.4 PROTEIN-RELATED"/>
    <property type="match status" value="1"/>
</dbReference>
<evidence type="ECO:0000313" key="13">
    <source>
        <dbReference type="Proteomes" id="UP000035682"/>
    </source>
</evidence>
<dbReference type="RefSeq" id="XP_024507799.1">
    <property type="nucleotide sequence ID" value="XM_024654426.1"/>
</dbReference>
<dbReference type="GO" id="GO:0015020">
    <property type="term" value="F:glucuronosyltransferase activity"/>
    <property type="evidence" value="ECO:0007669"/>
    <property type="project" value="UniProtKB-EC"/>
</dbReference>
<dbReference type="WormBase" id="SRAE_2000325500">
    <property type="protein sequence ID" value="SRP03459"/>
    <property type="gene ID" value="WBGene00263476"/>
</dbReference>
<reference evidence="12 13" key="1">
    <citation type="submission" date="2014-09" db="EMBL/GenBank/DDBJ databases">
        <authorList>
            <person name="Martin A.A."/>
        </authorList>
    </citation>
    <scope>NUCLEOTIDE SEQUENCE</scope>
    <source>
        <strain evidence="13">ED321</strain>
        <strain evidence="12">ED321 Heterogonic</strain>
    </source>
</reference>
<evidence type="ECO:0000256" key="7">
    <source>
        <dbReference type="ARBA" id="ARBA00022989"/>
    </source>
</evidence>
<dbReference type="WBParaSite" id="SRAE_2000325500.1">
    <property type="protein sequence ID" value="SRAE_2000325500.1"/>
    <property type="gene ID" value="WBGene00263476"/>
</dbReference>
<sequence>MKKILLAIILSLLVINYGDSYKILSVVPHFGGSHVKFMGKVADILVRGGHEVTALMIPLEPDLKMVGTKLAKIINIEKNNETMKLVEQFFKSKNVWESGIKDIINARSLVKNFVLSSKTNCRGVITNSSLIEYLKNEKFDLAITQHIDFCAFGLFKLLDIPAHVSLFAGGLMPSHFKRFGLTFPLAQLPDITLGVNDKEMTFFNRLKNIFSFMMLEMYSNNMMSGIEEVFNEEFGDGYVDIKQQLRDATFHISNSDPFVDLAYPTLSKIVQIGGFSIPKPNALNKEWDSLLSKRKKNVLISFGSIAKSVLMPKEYKEGLIETIKQFPDITFIWKYENPEDGFAKDIENVYLNKWVPQTDLLNDPRLSVFITHGGLNSLSESAHYGMPLIVIPLFADQPRNAKIIEKLGFGKILEKHNLKSPEIIKKTIEDMLEDNNIYRETAKNIKEMIKNRPYNQTDIFIKHIEFAAKFKKLPNLNMEGHQISIFQYALLDVILFLIFIIVLILSIIFYGIYSIYKCIRRKVCVKCKNKKE</sequence>
<dbReference type="GO" id="GO:0016020">
    <property type="term" value="C:membrane"/>
    <property type="evidence" value="ECO:0007669"/>
    <property type="project" value="UniProtKB-SubCell"/>
</dbReference>
<keyword evidence="5 11" id="KW-0812">Transmembrane</keyword>
<evidence type="ECO:0000256" key="9">
    <source>
        <dbReference type="ARBA" id="ARBA00047475"/>
    </source>
</evidence>
<dbReference type="SUPFAM" id="SSF53756">
    <property type="entry name" value="UDP-Glycosyltransferase/glycogen phosphorylase"/>
    <property type="match status" value="1"/>
</dbReference>
<evidence type="ECO:0000313" key="12">
    <source>
        <dbReference type="EMBL" id="CEF68599.1"/>
    </source>
</evidence>
<evidence type="ECO:0000313" key="15">
    <source>
        <dbReference type="WormBase" id="SRAE_2000325500"/>
    </source>
</evidence>
<evidence type="ECO:0000313" key="14">
    <source>
        <dbReference type="WBParaSite" id="SRAE_2000325500.1"/>
    </source>
</evidence>
<evidence type="ECO:0000256" key="10">
    <source>
        <dbReference type="RuleBase" id="RU003718"/>
    </source>
</evidence>
<dbReference type="CDD" id="cd03784">
    <property type="entry name" value="GT1_Gtf-like"/>
    <property type="match status" value="1"/>
</dbReference>
<feature type="transmembrane region" description="Helical" evidence="11">
    <location>
        <begin position="485"/>
        <end position="513"/>
    </location>
</feature>
<dbReference type="OrthoDB" id="5835829at2759"/>
<keyword evidence="13" id="KW-1185">Reference proteome</keyword>
<keyword evidence="3 10" id="KW-0328">Glycosyltransferase</keyword>
<evidence type="ECO:0000256" key="2">
    <source>
        <dbReference type="ARBA" id="ARBA00009995"/>
    </source>
</evidence>
<dbReference type="CTD" id="36380969"/>
<dbReference type="FunFam" id="3.40.50.2000:FF:000038">
    <property type="entry name" value="UDP-GlucuronosylTransferase"/>
    <property type="match status" value="1"/>
</dbReference>
<dbReference type="EMBL" id="LN609529">
    <property type="protein sequence ID" value="CEF68599.1"/>
    <property type="molecule type" value="Genomic_DNA"/>
</dbReference>
<dbReference type="STRING" id="34506.A0A090MZA6"/>
<comment type="subcellular location">
    <subcellularLocation>
        <location evidence="1 11">Membrane</location>
        <topology evidence="1 11">Single-pass membrane protein</topology>
    </subcellularLocation>
</comment>
<feature type="chain" id="PRO_5015017757" description="UDP-glucuronosyltransferase" evidence="11">
    <location>
        <begin position="21"/>
        <end position="532"/>
    </location>
</feature>
<feature type="signal peptide" evidence="11">
    <location>
        <begin position="1"/>
        <end position="20"/>
    </location>
</feature>
<keyword evidence="6 11" id="KW-0732">Signal</keyword>
<keyword evidence="7 11" id="KW-1133">Transmembrane helix</keyword>
<reference evidence="14" key="2">
    <citation type="submission" date="2020-12" db="UniProtKB">
        <authorList>
            <consortium name="WormBaseParasite"/>
        </authorList>
    </citation>
    <scope>IDENTIFICATION</scope>
</reference>
<proteinExistence type="inferred from homology"/>
<keyword evidence="4 10" id="KW-0808">Transferase</keyword>